<sequence length="252" mass="26447">MNYLLPERLDRLAREYALGTLAGPARRRFERVLQSSPAAVQAVDAWRRRLAVLDLSTVPRQPPAATWYRIEQRLFGAPPPTHAAAATTSAWQRLLQALKGLLSGRTLSGALAGLLLCALLVRGAPGLLGLEPRADALPASYVGLLLDAGGKPTLVASSRRQGRQLTVKLLQPLAVPAGQVAQLWALPKDGGAPVAVGVVPASGSARIALPDTSEKLFFTVSQLAVSFEPAPAQAGGAPSGPFALIGHCVKVW</sequence>
<accession>A0A7X0PBX2</accession>
<name>A0A7X0PBX2_9BURK</name>
<dbReference type="AlphaFoldDB" id="A0A7X0PBX2"/>
<reference evidence="2 3" key="1">
    <citation type="submission" date="2020-08" db="EMBL/GenBank/DDBJ databases">
        <title>Functional genomics of gut bacteria from endangered species of beetles.</title>
        <authorList>
            <person name="Carlos-Shanley C."/>
        </authorList>
    </citation>
    <scope>NUCLEOTIDE SEQUENCE [LARGE SCALE GENOMIC DNA]</scope>
    <source>
        <strain evidence="2 3">S00198</strain>
    </source>
</reference>
<dbReference type="Proteomes" id="UP000575083">
    <property type="component" value="Unassembled WGS sequence"/>
</dbReference>
<organism evidence="2 3">
    <name type="scientific">Acidovorax soli</name>
    <dbReference type="NCBI Taxonomy" id="592050"/>
    <lineage>
        <taxon>Bacteria</taxon>
        <taxon>Pseudomonadati</taxon>
        <taxon>Pseudomonadota</taxon>
        <taxon>Betaproteobacteria</taxon>
        <taxon>Burkholderiales</taxon>
        <taxon>Comamonadaceae</taxon>
        <taxon>Acidovorax</taxon>
    </lineage>
</organism>
<dbReference type="GO" id="GO:0005886">
    <property type="term" value="C:plasma membrane"/>
    <property type="evidence" value="ECO:0007669"/>
    <property type="project" value="InterPro"/>
</dbReference>
<evidence type="ECO:0000313" key="3">
    <source>
        <dbReference type="Proteomes" id="UP000575083"/>
    </source>
</evidence>
<dbReference type="Pfam" id="PF10099">
    <property type="entry name" value="RskA_C"/>
    <property type="match status" value="1"/>
</dbReference>
<dbReference type="GO" id="GO:0016989">
    <property type="term" value="F:sigma factor antagonist activity"/>
    <property type="evidence" value="ECO:0007669"/>
    <property type="project" value="TreeGrafter"/>
</dbReference>
<dbReference type="PANTHER" id="PTHR37461:SF1">
    <property type="entry name" value="ANTI-SIGMA-K FACTOR RSKA"/>
    <property type="match status" value="1"/>
</dbReference>
<gene>
    <name evidence="2" type="ORF">HNP48_001737</name>
</gene>
<feature type="domain" description="Anti-sigma K factor RskA C-terminal" evidence="1">
    <location>
        <begin position="111"/>
        <end position="241"/>
    </location>
</feature>
<comment type="caution">
    <text evidence="2">The sequence shown here is derived from an EMBL/GenBank/DDBJ whole genome shotgun (WGS) entry which is preliminary data.</text>
</comment>
<keyword evidence="3" id="KW-1185">Reference proteome</keyword>
<dbReference type="EMBL" id="JACHLK010000002">
    <property type="protein sequence ID" value="MBB6559073.1"/>
    <property type="molecule type" value="Genomic_DNA"/>
</dbReference>
<evidence type="ECO:0000259" key="1">
    <source>
        <dbReference type="Pfam" id="PF10099"/>
    </source>
</evidence>
<dbReference type="RefSeq" id="WP_184856462.1">
    <property type="nucleotide sequence ID" value="NZ_JACHLK010000002.1"/>
</dbReference>
<evidence type="ECO:0000313" key="2">
    <source>
        <dbReference type="EMBL" id="MBB6559073.1"/>
    </source>
</evidence>
<dbReference type="PANTHER" id="PTHR37461">
    <property type="entry name" value="ANTI-SIGMA-K FACTOR RSKA"/>
    <property type="match status" value="1"/>
</dbReference>
<proteinExistence type="predicted"/>
<dbReference type="GO" id="GO:0006417">
    <property type="term" value="P:regulation of translation"/>
    <property type="evidence" value="ECO:0007669"/>
    <property type="project" value="TreeGrafter"/>
</dbReference>
<protein>
    <submittedName>
        <fullName evidence="2">Anti-sigma-K factor RskA</fullName>
    </submittedName>
</protein>
<dbReference type="InterPro" id="IPR018764">
    <property type="entry name" value="RskA_C"/>
</dbReference>
<dbReference type="InterPro" id="IPR051474">
    <property type="entry name" value="Anti-sigma-K/W_factor"/>
</dbReference>